<dbReference type="InterPro" id="IPR029753">
    <property type="entry name" value="D-isomer_DH_CS"/>
</dbReference>
<reference evidence="7" key="1">
    <citation type="journal article" date="2021" name="PeerJ">
        <title>Extensive microbial diversity within the chicken gut microbiome revealed by metagenomics and culture.</title>
        <authorList>
            <person name="Gilroy R."/>
            <person name="Ravi A."/>
            <person name="Getino M."/>
            <person name="Pursley I."/>
            <person name="Horton D.L."/>
            <person name="Alikhan N.F."/>
            <person name="Baker D."/>
            <person name="Gharbi K."/>
            <person name="Hall N."/>
            <person name="Watson M."/>
            <person name="Adriaenssens E.M."/>
            <person name="Foster-Nyarko E."/>
            <person name="Jarju S."/>
            <person name="Secka A."/>
            <person name="Antonio M."/>
            <person name="Oren A."/>
            <person name="Chaudhuri R.R."/>
            <person name="La Ragione R."/>
            <person name="Hildebrand F."/>
            <person name="Pallen M.J."/>
        </authorList>
    </citation>
    <scope>NUCLEOTIDE SEQUENCE</scope>
    <source>
        <strain evidence="7">B5_2728</strain>
    </source>
</reference>
<dbReference type="SUPFAM" id="SSF52283">
    <property type="entry name" value="Formate/glycerate dehydrogenase catalytic domain-like"/>
    <property type="match status" value="1"/>
</dbReference>
<sequence length="321" mass="35481">MKIVVLDSYCVRPDDLDWSMLHELADQVEYYPRTRYEEIAPRIAGAEFVVTNKCRIDEAVLAQCPNLRWVGLTATGTDSLDLEACRRHGVAVANVPGYSTYSVAQHTLALLLEIANGTSRRAQSLRDGYWQTGVPDKYGIQPHIELYDQTIGLIGFGAIGQATARIAQGFGMRVLVHTRTKRENQPGLTFVSLEELLQQSDVVSLHCPATQETKGIINRETLAKMKPGAILLNTARGSLVDEDAVVEALKTGQLGWYGADVLCHEPVEESEPLRLAPHALITPHVAWATTKALERLAKEVCENLKAFQQGEMRNVVNLPLK</sequence>
<dbReference type="GO" id="GO:0051287">
    <property type="term" value="F:NAD binding"/>
    <property type="evidence" value="ECO:0007669"/>
    <property type="project" value="InterPro"/>
</dbReference>
<dbReference type="Pfam" id="PF02826">
    <property type="entry name" value="2-Hacid_dh_C"/>
    <property type="match status" value="1"/>
</dbReference>
<accession>A0A948T1M6</accession>
<feature type="domain" description="D-isomer specific 2-hydroxyacid dehydrogenase NAD-binding" evidence="6">
    <location>
        <begin position="108"/>
        <end position="286"/>
    </location>
</feature>
<dbReference type="InterPro" id="IPR050418">
    <property type="entry name" value="D-iso_2-hydroxyacid_DH_PdxB"/>
</dbReference>
<dbReference type="EMBL" id="JAHLFP010000016">
    <property type="protein sequence ID" value="MBU3805715.1"/>
    <property type="molecule type" value="Genomic_DNA"/>
</dbReference>
<evidence type="ECO:0000313" key="7">
    <source>
        <dbReference type="EMBL" id="MBU3805715.1"/>
    </source>
</evidence>
<evidence type="ECO:0000259" key="5">
    <source>
        <dbReference type="Pfam" id="PF00389"/>
    </source>
</evidence>
<gene>
    <name evidence="7" type="ORF">H9882_02290</name>
</gene>
<name>A0A948T1M6_9FIRM</name>
<organism evidence="7 8">
    <name type="scientific">Candidatus Allofournierella pullistercoris</name>
    <dbReference type="NCBI Taxonomy" id="2838597"/>
    <lineage>
        <taxon>Bacteria</taxon>
        <taxon>Bacillati</taxon>
        <taxon>Bacillota</taxon>
        <taxon>Clostridia</taxon>
        <taxon>Eubacteriales</taxon>
        <taxon>Oscillospiraceae</taxon>
        <taxon>Allofournierella</taxon>
    </lineage>
</organism>
<evidence type="ECO:0000259" key="6">
    <source>
        <dbReference type="Pfam" id="PF02826"/>
    </source>
</evidence>
<dbReference type="PANTHER" id="PTHR43761">
    <property type="entry name" value="D-ISOMER SPECIFIC 2-HYDROXYACID DEHYDROGENASE FAMILY PROTEIN (AFU_ORTHOLOGUE AFUA_1G13630)"/>
    <property type="match status" value="1"/>
</dbReference>
<evidence type="ECO:0000256" key="4">
    <source>
        <dbReference type="RuleBase" id="RU003719"/>
    </source>
</evidence>
<dbReference type="SUPFAM" id="SSF51735">
    <property type="entry name" value="NAD(P)-binding Rossmann-fold domains"/>
    <property type="match status" value="1"/>
</dbReference>
<comment type="similarity">
    <text evidence="1 4">Belongs to the D-isomer specific 2-hydroxyacid dehydrogenase family.</text>
</comment>
<dbReference type="FunFam" id="3.40.50.720:FF:000203">
    <property type="entry name" value="D-3-phosphoglycerate dehydrogenase (SerA)"/>
    <property type="match status" value="1"/>
</dbReference>
<dbReference type="Proteomes" id="UP000713596">
    <property type="component" value="Unassembled WGS sequence"/>
</dbReference>
<evidence type="ECO:0000256" key="3">
    <source>
        <dbReference type="ARBA" id="ARBA00023027"/>
    </source>
</evidence>
<evidence type="ECO:0000256" key="1">
    <source>
        <dbReference type="ARBA" id="ARBA00005854"/>
    </source>
</evidence>
<feature type="domain" description="D-isomer specific 2-hydroxyacid dehydrogenase catalytic" evidence="5">
    <location>
        <begin position="19"/>
        <end position="317"/>
    </location>
</feature>
<dbReference type="PROSITE" id="PS00671">
    <property type="entry name" value="D_2_HYDROXYACID_DH_3"/>
    <property type="match status" value="1"/>
</dbReference>
<protein>
    <submittedName>
        <fullName evidence="7">D-2-hydroxyacid dehydrogenase</fullName>
    </submittedName>
</protein>
<dbReference type="PANTHER" id="PTHR43761:SF1">
    <property type="entry name" value="D-ISOMER SPECIFIC 2-HYDROXYACID DEHYDROGENASE CATALYTIC DOMAIN-CONTAINING PROTEIN-RELATED"/>
    <property type="match status" value="1"/>
</dbReference>
<dbReference type="Gene3D" id="3.40.50.720">
    <property type="entry name" value="NAD(P)-binding Rossmann-like Domain"/>
    <property type="match status" value="2"/>
</dbReference>
<dbReference type="PROSITE" id="PS00670">
    <property type="entry name" value="D_2_HYDROXYACID_DH_2"/>
    <property type="match status" value="1"/>
</dbReference>
<comment type="caution">
    <text evidence="7">The sequence shown here is derived from an EMBL/GenBank/DDBJ whole genome shotgun (WGS) entry which is preliminary data.</text>
</comment>
<dbReference type="CDD" id="cd12162">
    <property type="entry name" value="2-Hacid_dh_4"/>
    <property type="match status" value="1"/>
</dbReference>
<proteinExistence type="inferred from homology"/>
<reference evidence="7" key="2">
    <citation type="submission" date="2021-04" db="EMBL/GenBank/DDBJ databases">
        <authorList>
            <person name="Gilroy R."/>
        </authorList>
    </citation>
    <scope>NUCLEOTIDE SEQUENCE</scope>
    <source>
        <strain evidence="7">B5_2728</strain>
    </source>
</reference>
<evidence type="ECO:0000256" key="2">
    <source>
        <dbReference type="ARBA" id="ARBA00023002"/>
    </source>
</evidence>
<dbReference type="InterPro" id="IPR006139">
    <property type="entry name" value="D-isomer_2_OHA_DH_cat_dom"/>
</dbReference>
<evidence type="ECO:0000313" key="8">
    <source>
        <dbReference type="Proteomes" id="UP000713596"/>
    </source>
</evidence>
<dbReference type="InterPro" id="IPR006140">
    <property type="entry name" value="D-isomer_DH_NAD-bd"/>
</dbReference>
<dbReference type="InterPro" id="IPR036291">
    <property type="entry name" value="NAD(P)-bd_dom_sf"/>
</dbReference>
<dbReference type="GO" id="GO:0016616">
    <property type="term" value="F:oxidoreductase activity, acting on the CH-OH group of donors, NAD or NADP as acceptor"/>
    <property type="evidence" value="ECO:0007669"/>
    <property type="project" value="InterPro"/>
</dbReference>
<dbReference type="AlphaFoldDB" id="A0A948T1M6"/>
<dbReference type="Pfam" id="PF00389">
    <property type="entry name" value="2-Hacid_dh"/>
    <property type="match status" value="1"/>
</dbReference>
<keyword evidence="3" id="KW-0520">NAD</keyword>
<keyword evidence="2 4" id="KW-0560">Oxidoreductase</keyword>